<dbReference type="InterPro" id="IPR009051">
    <property type="entry name" value="Helical_ferredxn"/>
</dbReference>
<dbReference type="SUPFAM" id="SSF54862">
    <property type="entry name" value="4Fe-4S ferredoxins"/>
    <property type="match status" value="1"/>
</dbReference>
<dbReference type="InterPro" id="IPR017896">
    <property type="entry name" value="4Fe4S_Fe-S-bd"/>
</dbReference>
<evidence type="ECO:0000256" key="5">
    <source>
        <dbReference type="ARBA" id="ARBA00023004"/>
    </source>
</evidence>
<dbReference type="Pfam" id="PF11614">
    <property type="entry name" value="FixG_C"/>
    <property type="match status" value="1"/>
</dbReference>
<keyword evidence="10" id="KW-1185">Reference proteome</keyword>
<keyword evidence="7" id="KW-1133">Transmembrane helix</keyword>
<dbReference type="InterPro" id="IPR017900">
    <property type="entry name" value="4Fe4S_Fe_S_CS"/>
</dbReference>
<dbReference type="PROSITE" id="PS51379">
    <property type="entry name" value="4FE4S_FER_2"/>
    <property type="match status" value="1"/>
</dbReference>
<dbReference type="Gene3D" id="2.60.40.10">
    <property type="entry name" value="Immunoglobulins"/>
    <property type="match status" value="1"/>
</dbReference>
<sequence length="464" mass="53350">MNQSAPTPNDREVENVLYQKRQKVYPREVHGLFARLRVAGVLVLLGLYYFVPWLTYDGHQAVLFDLPARKFHIFGLVFWPQDFFYLAMLLVIAALSLFFFTALAGRLWCGYACPQTVWTEVFLWMERKIEGDRPRQMKLDKSPLNFRKFRIKATKHAAWIAFAAWTGFTFVGFFTPIRELGASLMNFSLGPWETFWILFYSFATYGNAGWLREQVCIYMCPYARFQSAMFDKDTLIISYDESRGEPRGSRKRSEDRAGKGLGDCIDCTMCVQVCPTGIDIRNGLQYQCIGCAACIDACNDVMDKMDYPRGLIRYTTENRLEGRPTHVLRPRTLVYGFILLALLAGLIYAIANRVPVDLNIIRDRNALYRETPMGLVENIYTLKLINMDEHAHSYQLTIEGLEQAELVYREDALKVPAGAVAELLVQVRIDPVHLDRPSNEIFFVLESLENPDIRIRQSGRFLGP</sequence>
<dbReference type="RefSeq" id="WP_096364197.1">
    <property type="nucleotide sequence ID" value="NZ_AP018052.1"/>
</dbReference>
<keyword evidence="7" id="KW-0472">Membrane</keyword>
<feature type="transmembrane region" description="Helical" evidence="7">
    <location>
        <begin position="333"/>
        <end position="351"/>
    </location>
</feature>
<evidence type="ECO:0000256" key="6">
    <source>
        <dbReference type="ARBA" id="ARBA00023014"/>
    </source>
</evidence>
<feature type="transmembrane region" description="Helical" evidence="7">
    <location>
        <begin position="83"/>
        <end position="104"/>
    </location>
</feature>
<dbReference type="GO" id="GO:0051539">
    <property type="term" value="F:4 iron, 4 sulfur cluster binding"/>
    <property type="evidence" value="ECO:0007669"/>
    <property type="project" value="UniProtKB-KW"/>
</dbReference>
<protein>
    <submittedName>
        <fullName evidence="9">Polyferredoxin</fullName>
    </submittedName>
</protein>
<dbReference type="Pfam" id="PF12801">
    <property type="entry name" value="Fer4_5"/>
    <property type="match status" value="1"/>
</dbReference>
<keyword evidence="2" id="KW-0004">4Fe-4S</keyword>
<dbReference type="GO" id="GO:0005886">
    <property type="term" value="C:plasma membrane"/>
    <property type="evidence" value="ECO:0007669"/>
    <property type="project" value="TreeGrafter"/>
</dbReference>
<evidence type="ECO:0000256" key="7">
    <source>
        <dbReference type="SAM" id="Phobius"/>
    </source>
</evidence>
<evidence type="ECO:0000256" key="1">
    <source>
        <dbReference type="ARBA" id="ARBA00022448"/>
    </source>
</evidence>
<feature type="transmembrane region" description="Helical" evidence="7">
    <location>
        <begin position="32"/>
        <end position="51"/>
    </location>
</feature>
<dbReference type="GO" id="GO:0046872">
    <property type="term" value="F:metal ion binding"/>
    <property type="evidence" value="ECO:0007669"/>
    <property type="project" value="UniProtKB-KW"/>
</dbReference>
<dbReference type="AlphaFoldDB" id="A0A1Z4VMS1"/>
<evidence type="ECO:0000259" key="8">
    <source>
        <dbReference type="PROSITE" id="PS51379"/>
    </source>
</evidence>
<evidence type="ECO:0000256" key="2">
    <source>
        <dbReference type="ARBA" id="ARBA00022485"/>
    </source>
</evidence>
<gene>
    <name evidence="9" type="ORF">FOKN1_0391</name>
</gene>
<dbReference type="Proteomes" id="UP000218765">
    <property type="component" value="Chromosome"/>
</dbReference>
<evidence type="ECO:0000313" key="9">
    <source>
        <dbReference type="EMBL" id="BAZ92795.1"/>
    </source>
</evidence>
<dbReference type="PROSITE" id="PS00198">
    <property type="entry name" value="4FE4S_FER_1"/>
    <property type="match status" value="1"/>
</dbReference>
<dbReference type="PANTHER" id="PTHR30176:SF3">
    <property type="entry name" value="FERREDOXIN-TYPE PROTEIN NAPH"/>
    <property type="match status" value="1"/>
</dbReference>
<dbReference type="EMBL" id="AP018052">
    <property type="protein sequence ID" value="BAZ92795.1"/>
    <property type="molecule type" value="Genomic_DNA"/>
</dbReference>
<evidence type="ECO:0000256" key="3">
    <source>
        <dbReference type="ARBA" id="ARBA00022723"/>
    </source>
</evidence>
<keyword evidence="1" id="KW-0813">Transport</keyword>
<proteinExistence type="predicted"/>
<dbReference type="InterPro" id="IPR013783">
    <property type="entry name" value="Ig-like_fold"/>
</dbReference>
<evidence type="ECO:0000313" key="10">
    <source>
        <dbReference type="Proteomes" id="UP000218765"/>
    </source>
</evidence>
<keyword evidence="6" id="KW-0411">Iron-sulfur</keyword>
<dbReference type="KEGG" id="ttc:FOKN1_0391"/>
<evidence type="ECO:0000256" key="4">
    <source>
        <dbReference type="ARBA" id="ARBA00022982"/>
    </source>
</evidence>
<dbReference type="NCBIfam" id="TIGR02745">
    <property type="entry name" value="ccoG_rdxA_fixG"/>
    <property type="match status" value="1"/>
</dbReference>
<dbReference type="FunFam" id="1.10.1060.10:FF:000015">
    <property type="entry name" value="Cytochrome c oxidase accessory protein CcoG"/>
    <property type="match status" value="1"/>
</dbReference>
<dbReference type="OrthoDB" id="9811700at2"/>
<keyword evidence="4" id="KW-0249">Electron transport</keyword>
<reference evidence="9 10" key="1">
    <citation type="submission" date="2017-05" db="EMBL/GenBank/DDBJ databases">
        <title>Thiocyanate degradation by Thiohalobacter thiocyanaticus FOKN1.</title>
        <authorList>
            <person name="Oshiki M."/>
            <person name="Fukushima T."/>
            <person name="Kawano S."/>
            <person name="Nakagawa J."/>
        </authorList>
    </citation>
    <scope>NUCLEOTIDE SEQUENCE [LARGE SCALE GENOMIC DNA]</scope>
    <source>
        <strain evidence="9 10">FOKN1</strain>
    </source>
</reference>
<dbReference type="Gene3D" id="1.10.1060.10">
    <property type="entry name" value="Alpha-helical ferredoxin"/>
    <property type="match status" value="1"/>
</dbReference>
<dbReference type="InterPro" id="IPR051684">
    <property type="entry name" value="Electron_Trans/Redox"/>
</dbReference>
<keyword evidence="5" id="KW-0408">Iron</keyword>
<organism evidence="9 10">
    <name type="scientific">Thiohalobacter thiocyanaticus</name>
    <dbReference type="NCBI Taxonomy" id="585455"/>
    <lineage>
        <taxon>Bacteria</taxon>
        <taxon>Pseudomonadati</taxon>
        <taxon>Pseudomonadota</taxon>
        <taxon>Gammaproteobacteria</taxon>
        <taxon>Thiohalobacterales</taxon>
        <taxon>Thiohalobacteraceae</taxon>
        <taxon>Thiohalobacter</taxon>
    </lineage>
</organism>
<keyword evidence="7" id="KW-0812">Transmembrane</keyword>
<dbReference type="PANTHER" id="PTHR30176">
    <property type="entry name" value="FERREDOXIN-TYPE PROTEIN NAPH"/>
    <property type="match status" value="1"/>
</dbReference>
<name>A0A1Z4VMS1_9GAMM</name>
<dbReference type="Pfam" id="PF13746">
    <property type="entry name" value="Fer4_18"/>
    <property type="match status" value="1"/>
</dbReference>
<feature type="transmembrane region" description="Helical" evidence="7">
    <location>
        <begin position="157"/>
        <end position="174"/>
    </location>
</feature>
<feature type="transmembrane region" description="Helical" evidence="7">
    <location>
        <begin position="194"/>
        <end position="211"/>
    </location>
</feature>
<dbReference type="InterPro" id="IPR014116">
    <property type="entry name" value="Cyt_c_oxidase_cbb3_FixG"/>
</dbReference>
<dbReference type="InterPro" id="IPR032879">
    <property type="entry name" value="FixG_C"/>
</dbReference>
<feature type="domain" description="4Fe-4S ferredoxin-type" evidence="8">
    <location>
        <begin position="255"/>
        <end position="283"/>
    </location>
</feature>
<keyword evidence="3" id="KW-0479">Metal-binding</keyword>
<accession>A0A1Z4VMS1</accession>